<gene>
    <name evidence="2" type="ORF">PPRIM_AZ9-3.1.T2960002</name>
</gene>
<dbReference type="Pfam" id="PF00400">
    <property type="entry name" value="WD40"/>
    <property type="match status" value="1"/>
</dbReference>
<dbReference type="InterPro" id="IPR001680">
    <property type="entry name" value="WD40_rpt"/>
</dbReference>
<evidence type="ECO:0000256" key="1">
    <source>
        <dbReference type="PROSITE-ProRule" id="PRU00221"/>
    </source>
</evidence>
<dbReference type="EMBL" id="CAJJDM010000305">
    <property type="protein sequence ID" value="CAD8119208.1"/>
    <property type="molecule type" value="Genomic_DNA"/>
</dbReference>
<dbReference type="AlphaFoldDB" id="A0A8S1QU05"/>
<evidence type="ECO:0000313" key="3">
    <source>
        <dbReference type="Proteomes" id="UP000688137"/>
    </source>
</evidence>
<reference evidence="2" key="1">
    <citation type="submission" date="2021-01" db="EMBL/GenBank/DDBJ databases">
        <authorList>
            <consortium name="Genoscope - CEA"/>
            <person name="William W."/>
        </authorList>
    </citation>
    <scope>NUCLEOTIDE SEQUENCE</scope>
</reference>
<organism evidence="2 3">
    <name type="scientific">Paramecium primaurelia</name>
    <dbReference type="NCBI Taxonomy" id="5886"/>
    <lineage>
        <taxon>Eukaryota</taxon>
        <taxon>Sar</taxon>
        <taxon>Alveolata</taxon>
        <taxon>Ciliophora</taxon>
        <taxon>Intramacronucleata</taxon>
        <taxon>Oligohymenophorea</taxon>
        <taxon>Peniculida</taxon>
        <taxon>Parameciidae</taxon>
        <taxon>Paramecium</taxon>
    </lineage>
</organism>
<dbReference type="SMART" id="SM00320">
    <property type="entry name" value="WD40"/>
    <property type="match status" value="1"/>
</dbReference>
<evidence type="ECO:0000313" key="2">
    <source>
        <dbReference type="EMBL" id="CAD8119208.1"/>
    </source>
</evidence>
<keyword evidence="1" id="KW-0853">WD repeat</keyword>
<comment type="caution">
    <text evidence="2">The sequence shown here is derived from an EMBL/GenBank/DDBJ whole genome shotgun (WGS) entry which is preliminary data.</text>
</comment>
<name>A0A8S1QU05_PARPR</name>
<dbReference type="PROSITE" id="PS50082">
    <property type="entry name" value="WD_REPEATS_2"/>
    <property type="match status" value="1"/>
</dbReference>
<proteinExistence type="predicted"/>
<feature type="repeat" description="WD" evidence="1">
    <location>
        <begin position="114"/>
        <end position="148"/>
    </location>
</feature>
<dbReference type="Proteomes" id="UP000688137">
    <property type="component" value="Unassembled WGS sequence"/>
</dbReference>
<keyword evidence="3" id="KW-1185">Reference proteome</keyword>
<accession>A0A8S1QU05</accession>
<dbReference type="PROSITE" id="PS50294">
    <property type="entry name" value="WD_REPEATS_REGION"/>
    <property type="match status" value="1"/>
</dbReference>
<sequence length="188" mass="21534">MEQIQFLQWQGEYGKTKKKQGKWIATWKEEIIQEVGGYYTMIMDQKQVNGNNQVRVIEVKLKCMKAENTFLIKNQGDGITSMITKRLEVGHMFKQLDKSIIVCGVKIGQIILKMDDHSDIVQSVCFSPNGTLLAFASANQSILLWDIKMVQQNILSVFQSPLENSYQSQSIVSAIIYLIKRGLHFEKQ</sequence>
<protein>
    <submittedName>
        <fullName evidence="2">Uncharacterized protein</fullName>
    </submittedName>
</protein>